<dbReference type="AlphaFoldDB" id="G0YUX9"/>
<organism evidence="2">
    <name type="scientific">Chlorella vulgaris</name>
    <name type="common">Green alga</name>
    <dbReference type="NCBI Taxonomy" id="3077"/>
    <lineage>
        <taxon>Eukaryota</taxon>
        <taxon>Viridiplantae</taxon>
        <taxon>Chlorophyta</taxon>
        <taxon>core chlorophytes</taxon>
        <taxon>Trebouxiophyceae</taxon>
        <taxon>Chlorellales</taxon>
        <taxon>Chlorellaceae</taxon>
        <taxon>Chlorella clade</taxon>
        <taxon>Chlorella</taxon>
    </lineage>
</organism>
<feature type="region of interest" description="Disordered" evidence="1">
    <location>
        <begin position="143"/>
        <end position="174"/>
    </location>
</feature>
<reference evidence="2" key="1">
    <citation type="journal article" date="2011" name="Gene">
        <title>Identification and characterization of genes encoding two novel LEA proteins in Antarctic and temperate strains of Chlorella vulgaris.</title>
        <authorList>
            <person name="Liu X."/>
            <person name="Wang Y."/>
            <person name="Gao H."/>
            <person name="Xu X."/>
        </authorList>
    </citation>
    <scope>NUCLEOTIDE SEQUENCE</scope>
    <source>
        <strain evidence="2">NJ-7</strain>
    </source>
</reference>
<feature type="compositionally biased region" description="Low complexity" evidence="1">
    <location>
        <begin position="46"/>
        <end position="61"/>
    </location>
</feature>
<dbReference type="EMBL" id="HQ850451">
    <property type="protein sequence ID" value="ADZ36812.1"/>
    <property type="molecule type" value="mRNA"/>
</dbReference>
<accession>G0YUX9</accession>
<evidence type="ECO:0000313" key="2">
    <source>
        <dbReference type="EMBL" id="ADZ36799.1"/>
    </source>
</evidence>
<feature type="compositionally biased region" description="Basic and acidic residues" evidence="1">
    <location>
        <begin position="143"/>
        <end position="159"/>
    </location>
</feature>
<feature type="region of interest" description="Disordered" evidence="1">
    <location>
        <begin position="1"/>
        <end position="62"/>
    </location>
</feature>
<evidence type="ECO:0000256" key="1">
    <source>
        <dbReference type="SAM" id="MobiDB-lite"/>
    </source>
</evidence>
<proteinExistence type="evidence at transcript level"/>
<dbReference type="EMBL" id="HQ832412">
    <property type="protein sequence ID" value="ADZ36799.1"/>
    <property type="molecule type" value="Genomic_DNA"/>
</dbReference>
<protein>
    <submittedName>
        <fullName evidence="2">Uncharacterized protein</fullName>
    </submittedName>
</protein>
<sequence length="174" mass="17691">MQKVKEVAHKMGIGHKGEQPASDKLWSSDQNTGATVGSAGTSDMTAPVAPDAATTASDVAAGPPVGEADYATAGYGATTGAADTRSGMAMAGGPATTGAGKGATCTTEHFTKTEDRPVVKERVELIQEHRPVEKEFVVETRATGEERQVGAGEVEHLGTTERVVGAAPPKGACD</sequence>
<name>G0YUX9_CHLVU</name>
<feature type="compositionally biased region" description="Polar residues" evidence="1">
    <location>
        <begin position="25"/>
        <end position="44"/>
    </location>
</feature>